<keyword evidence="3 5" id="KW-1133">Transmembrane helix</keyword>
<keyword evidence="4 5" id="KW-0472">Membrane</keyword>
<keyword evidence="7" id="KW-1185">Reference proteome</keyword>
<name>F6CUW7_MARPP</name>
<evidence type="ECO:0000256" key="1">
    <source>
        <dbReference type="ARBA" id="ARBA00004127"/>
    </source>
</evidence>
<evidence type="ECO:0000256" key="5">
    <source>
        <dbReference type="SAM" id="Phobius"/>
    </source>
</evidence>
<evidence type="ECO:0008006" key="8">
    <source>
        <dbReference type="Google" id="ProtNLM"/>
    </source>
</evidence>
<dbReference type="AlphaFoldDB" id="F6CUW7"/>
<feature type="transmembrane region" description="Helical" evidence="5">
    <location>
        <begin position="91"/>
        <end position="122"/>
    </location>
</feature>
<dbReference type="Pfam" id="PF04191">
    <property type="entry name" value="PEMT"/>
    <property type="match status" value="1"/>
</dbReference>
<dbReference type="eggNOG" id="COG2020">
    <property type="taxonomic scope" value="Bacteria"/>
</dbReference>
<dbReference type="GO" id="GO:0012505">
    <property type="term" value="C:endomembrane system"/>
    <property type="evidence" value="ECO:0007669"/>
    <property type="project" value="UniProtKB-SubCell"/>
</dbReference>
<protein>
    <recommendedName>
        <fullName evidence="8">Isoprenylcysteine carboxyl methyltransferase</fullName>
    </recommendedName>
</protein>
<dbReference type="EMBL" id="CP002771">
    <property type="protein sequence ID" value="AEF55293.1"/>
    <property type="molecule type" value="Genomic_DNA"/>
</dbReference>
<dbReference type="Gene3D" id="1.20.120.1630">
    <property type="match status" value="1"/>
</dbReference>
<keyword evidence="2 5" id="KW-0812">Transmembrane</keyword>
<dbReference type="HOGENOM" id="CLU_065200_4_2_6"/>
<dbReference type="OrthoDB" id="9811969at2"/>
<evidence type="ECO:0000256" key="3">
    <source>
        <dbReference type="ARBA" id="ARBA00022989"/>
    </source>
</evidence>
<gene>
    <name evidence="6" type="ordered locus">Mar181_2257</name>
</gene>
<proteinExistence type="predicted"/>
<feature type="transmembrane region" description="Helical" evidence="5">
    <location>
        <begin position="39"/>
        <end position="60"/>
    </location>
</feature>
<evidence type="ECO:0000256" key="2">
    <source>
        <dbReference type="ARBA" id="ARBA00022692"/>
    </source>
</evidence>
<sequence>MSNLELRIPPIVLALICLIGMWVTAVLCPALTLPFHWSNLLAVVFVCCGALLPILAAVEFRRAKTTLDPRCPEQSSQLVTRGVFGLSRNPIYLGFVLLLIGAAWYLMNMLAVFWVLAFGLYMTRFQIQPEERHMEERFSDEFRSYSARVKRWF</sequence>
<dbReference type="RefSeq" id="WP_013796768.1">
    <property type="nucleotide sequence ID" value="NC_015559.1"/>
</dbReference>
<dbReference type="InterPro" id="IPR007318">
    <property type="entry name" value="Phopholipid_MeTrfase"/>
</dbReference>
<dbReference type="PANTHER" id="PTHR12714">
    <property type="entry name" value="PROTEIN-S ISOPRENYLCYSTEINE O-METHYLTRANSFERASE"/>
    <property type="match status" value="1"/>
</dbReference>
<organism evidence="6 7">
    <name type="scientific">Marinomonas posidonica (strain CECT 7376 / NCIMB 14433 / IVIA-Po-181)</name>
    <dbReference type="NCBI Taxonomy" id="491952"/>
    <lineage>
        <taxon>Bacteria</taxon>
        <taxon>Pseudomonadati</taxon>
        <taxon>Pseudomonadota</taxon>
        <taxon>Gammaproteobacteria</taxon>
        <taxon>Oceanospirillales</taxon>
        <taxon>Oceanospirillaceae</taxon>
        <taxon>Marinomonas</taxon>
    </lineage>
</organism>
<dbReference type="GO" id="GO:0016740">
    <property type="term" value="F:transferase activity"/>
    <property type="evidence" value="ECO:0007669"/>
    <property type="project" value="UniProtKB-ARBA"/>
</dbReference>
<accession>F6CUW7</accession>
<feature type="transmembrane region" description="Helical" evidence="5">
    <location>
        <begin position="12"/>
        <end position="33"/>
    </location>
</feature>
<dbReference type="KEGG" id="mpc:Mar181_2257"/>
<evidence type="ECO:0000313" key="7">
    <source>
        <dbReference type="Proteomes" id="UP000009230"/>
    </source>
</evidence>
<reference evidence="6 7" key="1">
    <citation type="journal article" date="2012" name="Stand. Genomic Sci.">
        <title>Complete genome sequence of Marinomonas posidonica type strain (IVIA-Po-181(T)).</title>
        <authorList>
            <person name="Lucas-Elio P."/>
            <person name="Goodwin L."/>
            <person name="Woyke T."/>
            <person name="Pitluck S."/>
            <person name="Nolan M."/>
            <person name="Kyrpides N.C."/>
            <person name="Detter J.C."/>
            <person name="Copeland A."/>
            <person name="Lu M."/>
            <person name="Bruce D."/>
            <person name="Detter C."/>
            <person name="Tapia R."/>
            <person name="Han S."/>
            <person name="Land M.L."/>
            <person name="Ivanova N."/>
            <person name="Mikhailova N."/>
            <person name="Johnston A.W."/>
            <person name="Sanchez-Amat A."/>
        </authorList>
    </citation>
    <scope>NUCLEOTIDE SEQUENCE [LARGE SCALE GENOMIC DNA]</scope>
    <source>
        <strain evidence="7">CECT 7376 / NCIMB 14433 / IVIA-Po-181</strain>
    </source>
</reference>
<dbReference type="Proteomes" id="UP000009230">
    <property type="component" value="Chromosome"/>
</dbReference>
<evidence type="ECO:0000313" key="6">
    <source>
        <dbReference type="EMBL" id="AEF55293.1"/>
    </source>
</evidence>
<evidence type="ECO:0000256" key="4">
    <source>
        <dbReference type="ARBA" id="ARBA00023136"/>
    </source>
</evidence>
<dbReference type="PANTHER" id="PTHR12714:SF24">
    <property type="entry name" value="SLR1182 PROTEIN"/>
    <property type="match status" value="1"/>
</dbReference>
<comment type="subcellular location">
    <subcellularLocation>
        <location evidence="1">Endomembrane system</location>
        <topology evidence="1">Multi-pass membrane protein</topology>
    </subcellularLocation>
</comment>
<dbReference type="STRING" id="491952.Mar181_2257"/>